<protein>
    <recommendedName>
        <fullName evidence="9">DCUN1 domain-containing protein</fullName>
    </recommendedName>
</protein>
<feature type="compositionally biased region" description="Acidic residues" evidence="7">
    <location>
        <begin position="155"/>
        <end position="168"/>
    </location>
</feature>
<dbReference type="Pfam" id="PF12949">
    <property type="entry name" value="HeH"/>
    <property type="match status" value="1"/>
</dbReference>
<dbReference type="Pfam" id="PF03556">
    <property type="entry name" value="Cullin_binding"/>
    <property type="match status" value="1"/>
</dbReference>
<dbReference type="Proteomes" id="UP000092666">
    <property type="component" value="Unassembled WGS sequence"/>
</dbReference>
<dbReference type="OrthoDB" id="5376590at2759"/>
<evidence type="ECO:0000313" key="11">
    <source>
        <dbReference type="Proteomes" id="UP000092666"/>
    </source>
</evidence>
<dbReference type="Gene3D" id="1.10.238.200">
    <property type="entry name" value="Cullin, PONY binding domain"/>
    <property type="match status" value="1"/>
</dbReference>
<dbReference type="InterPro" id="IPR025856">
    <property type="entry name" value="HeH/LEM_domain"/>
</dbReference>
<dbReference type="GO" id="GO:0003682">
    <property type="term" value="F:chromatin binding"/>
    <property type="evidence" value="ECO:0007669"/>
    <property type="project" value="InterPro"/>
</dbReference>
<evidence type="ECO:0000256" key="8">
    <source>
        <dbReference type="SAM" id="Phobius"/>
    </source>
</evidence>
<dbReference type="Gene3D" id="1.10.238.10">
    <property type="entry name" value="EF-hand"/>
    <property type="match status" value="1"/>
</dbReference>
<keyword evidence="5 8" id="KW-0472">Membrane</keyword>
<evidence type="ECO:0000256" key="3">
    <source>
        <dbReference type="ARBA" id="ARBA00022692"/>
    </source>
</evidence>
<dbReference type="InterPro" id="IPR041885">
    <property type="entry name" value="MAN1_winged_helix_dom"/>
</dbReference>
<dbReference type="PANTHER" id="PTHR47808:SF2">
    <property type="entry name" value="LEM DOMAIN-CONTAINING PROTEIN 2"/>
    <property type="match status" value="1"/>
</dbReference>
<gene>
    <name evidence="10" type="ORF">I316_00879</name>
</gene>
<dbReference type="PROSITE" id="PS51229">
    <property type="entry name" value="DCUN1"/>
    <property type="match status" value="1"/>
</dbReference>
<accession>A0A1B9H3A3</accession>
<keyword evidence="4 8" id="KW-1133">Transmembrane helix</keyword>
<feature type="transmembrane region" description="Helical" evidence="8">
    <location>
        <begin position="775"/>
        <end position="796"/>
    </location>
</feature>
<evidence type="ECO:0000256" key="1">
    <source>
        <dbReference type="ARBA" id="ARBA00004540"/>
    </source>
</evidence>
<dbReference type="InterPro" id="IPR042460">
    <property type="entry name" value="DCN1-like_PONY"/>
</dbReference>
<keyword evidence="3 8" id="KW-0812">Transmembrane</keyword>
<dbReference type="PANTHER" id="PTHR47808">
    <property type="entry name" value="INNER NUCLEAR MEMBRANE PROTEIN HEH2-RELATED"/>
    <property type="match status" value="1"/>
</dbReference>
<dbReference type="InterPro" id="IPR005176">
    <property type="entry name" value="PONY_dom"/>
</dbReference>
<evidence type="ECO:0000256" key="2">
    <source>
        <dbReference type="ARBA" id="ARBA00022553"/>
    </source>
</evidence>
<reference evidence="10 11" key="1">
    <citation type="submission" date="2013-07" db="EMBL/GenBank/DDBJ databases">
        <title>The Genome Sequence of Cryptococcus heveanensis BCC8398.</title>
        <authorList>
            <consortium name="The Broad Institute Genome Sequencing Platform"/>
            <person name="Cuomo C."/>
            <person name="Litvintseva A."/>
            <person name="Chen Y."/>
            <person name="Heitman J."/>
            <person name="Sun S."/>
            <person name="Springer D."/>
            <person name="Dromer F."/>
            <person name="Young S.K."/>
            <person name="Zeng Q."/>
            <person name="Gargeya S."/>
            <person name="Fitzgerald M."/>
            <person name="Abouelleil A."/>
            <person name="Alvarado L."/>
            <person name="Berlin A.M."/>
            <person name="Chapman S.B."/>
            <person name="Dewar J."/>
            <person name="Goldberg J."/>
            <person name="Griggs A."/>
            <person name="Gujja S."/>
            <person name="Hansen M."/>
            <person name="Howarth C."/>
            <person name="Imamovic A."/>
            <person name="Larimer J."/>
            <person name="McCowan C."/>
            <person name="Murphy C."/>
            <person name="Pearson M."/>
            <person name="Priest M."/>
            <person name="Roberts A."/>
            <person name="Saif S."/>
            <person name="Shea T."/>
            <person name="Sykes S."/>
            <person name="Wortman J."/>
            <person name="Nusbaum C."/>
            <person name="Birren B."/>
        </authorList>
    </citation>
    <scope>NUCLEOTIDE SEQUENCE [LARGE SCALE GENOMIC DNA]</scope>
    <source>
        <strain evidence="10 11">BCC8398</strain>
    </source>
</reference>
<evidence type="ECO:0000256" key="4">
    <source>
        <dbReference type="ARBA" id="ARBA00022989"/>
    </source>
</evidence>
<feature type="domain" description="DCUN1" evidence="9">
    <location>
        <begin position="876"/>
        <end position="1093"/>
    </location>
</feature>
<dbReference type="STRING" id="1296120.A0A1B9H3A3"/>
<evidence type="ECO:0000313" key="10">
    <source>
        <dbReference type="EMBL" id="OCF37752.1"/>
    </source>
</evidence>
<dbReference type="AlphaFoldDB" id="A0A1B9H3A3"/>
<sequence>MATPGPEIYLQDEFNPDVLKVAQLRSILLAHGHGYPSNVRKADLVEAFLDNISSRNHVLRTAAAYVRPSARGIIAVSANGEETPIVPTKRPRASRRRTATVEPEPVAENEPEEQLLVEPPVKKPRGGRARKSVSVDPEPKKPRSRAKKPAVKVEDVDEGVEGEIEDEATPAPQSSRGLASFPSTPASLTPAGNRRRSNIGSSSSATTELRTPSVGPAEPIKATPRSARKSEAAIRLMDHVAEESEKEETPKKPVKPKTPRKSVVDESGFSDFNPFQSGSEAAADRERRRRKSSMGLGTIKPPAKPRLSEPGPSVATPILRRVGPSRENLKTPPSEAKAALRRELDAAVEYNHAVEDKLNQISYRDAEEPAQVTVSTHLQPVESESLVKRAERQIASVPAVRAAIPLSALFLLLLSLLANFKSQSSALGYCDATSSTNDLILSRQSALDDARACIARKAQLELDDHQAANAVHCDVSALPLLPFVPRPTGCTPCPPHAECVDGEIVACAPEYLLTPHPLSALSPLADGLPGVGPRAFTPSCRPDTAKKRMIGGLAKELEKELAKGRGLVICAGLGKDDGKKGEGERFGVDEISLRERFAARRDPKFSREQFDEIFESALKDLVEHEDVIESIDINGKSWYAASRTDLTLGCRAKLETKDLLDRWKSQLGSTAAVIAAILYLQSEVKRRRQEKYRAEELAQVALKRLQDQEQLHYTDPVTTPSPFIPPEQLRDLVMPPKGSTASRSRLWAKVQDMVEANANVAVREREVKGEMWKTWEWAGAGAVLLIVAPIYFFLVFTPKAKNKSDHLEGEEETEFDTMPLPGKNRDAAVIADFRDITGASSADASKFVKKYKTLEASLDAYYNDPAAQSSSAPSKAQEKKLGEIWEKYKDASDSKLIKIEGTLEMCQELDVDPGSDSVLFCLAADLGSKATGEWEKQPFVAGIASYPGNIDSLASLKKYLPTLRKKLNTDPAYFKKVYMHAFTLAKGQDYGARTLQLDTAIDLWTLFIPPALTSNPSALSRISASDDGNGPPQFGQEEFDWWLEFIRQKGKAVSKDTWSLLVDFIRSIDKEFKEYDDEGAWPSTIDDFVEFVRKRRG</sequence>
<dbReference type="InterPro" id="IPR018996">
    <property type="entry name" value="Man1/Src1-like_C"/>
</dbReference>
<reference evidence="11" key="2">
    <citation type="submission" date="2013-12" db="EMBL/GenBank/DDBJ databases">
        <title>Evolution of pathogenesis and genome organization in the Tremellales.</title>
        <authorList>
            <person name="Cuomo C."/>
            <person name="Litvintseva A."/>
            <person name="Heitman J."/>
            <person name="Chen Y."/>
            <person name="Sun S."/>
            <person name="Springer D."/>
            <person name="Dromer F."/>
            <person name="Young S."/>
            <person name="Zeng Q."/>
            <person name="Chapman S."/>
            <person name="Gujja S."/>
            <person name="Saif S."/>
            <person name="Birren B."/>
        </authorList>
    </citation>
    <scope>NUCLEOTIDE SEQUENCE [LARGE SCALE GENOMIC DNA]</scope>
    <source>
        <strain evidence="11">BCC8398</strain>
    </source>
</reference>
<dbReference type="Gene3D" id="1.10.10.1180">
    <property type="entry name" value="MAN1, winged-helix domain"/>
    <property type="match status" value="1"/>
</dbReference>
<dbReference type="Pfam" id="PF09402">
    <property type="entry name" value="MSC"/>
    <property type="match status" value="1"/>
</dbReference>
<keyword evidence="11" id="KW-1185">Reference proteome</keyword>
<dbReference type="GO" id="GO:0071763">
    <property type="term" value="P:nuclear membrane organization"/>
    <property type="evidence" value="ECO:0007669"/>
    <property type="project" value="TreeGrafter"/>
</dbReference>
<dbReference type="EMBL" id="KV700122">
    <property type="protein sequence ID" value="OCF37752.1"/>
    <property type="molecule type" value="Genomic_DNA"/>
</dbReference>
<evidence type="ECO:0000256" key="5">
    <source>
        <dbReference type="ARBA" id="ARBA00023136"/>
    </source>
</evidence>
<organism evidence="10 11">
    <name type="scientific">Kwoniella heveanensis BCC8398</name>
    <dbReference type="NCBI Taxonomy" id="1296120"/>
    <lineage>
        <taxon>Eukaryota</taxon>
        <taxon>Fungi</taxon>
        <taxon>Dikarya</taxon>
        <taxon>Basidiomycota</taxon>
        <taxon>Agaricomycotina</taxon>
        <taxon>Tremellomycetes</taxon>
        <taxon>Tremellales</taxon>
        <taxon>Cryptococcaceae</taxon>
        <taxon>Kwoniella</taxon>
    </lineage>
</organism>
<dbReference type="CDD" id="cd12935">
    <property type="entry name" value="LEM_like"/>
    <property type="match status" value="1"/>
</dbReference>
<feature type="compositionally biased region" description="Basic and acidic residues" evidence="7">
    <location>
        <begin position="228"/>
        <end position="251"/>
    </location>
</feature>
<feature type="compositionally biased region" description="Polar residues" evidence="7">
    <location>
        <begin position="171"/>
        <end position="187"/>
    </location>
</feature>
<proteinExistence type="predicted"/>
<comment type="subcellular location">
    <subcellularLocation>
        <location evidence="1">Nucleus inner membrane</location>
    </subcellularLocation>
</comment>
<dbReference type="GO" id="GO:0034399">
    <property type="term" value="C:nuclear periphery"/>
    <property type="evidence" value="ECO:0007669"/>
    <property type="project" value="TreeGrafter"/>
</dbReference>
<feature type="compositionally biased region" description="Acidic residues" evidence="7">
    <location>
        <begin position="105"/>
        <end position="115"/>
    </location>
</feature>
<keyword evidence="6" id="KW-0539">Nucleus</keyword>
<evidence type="ECO:0000259" key="9">
    <source>
        <dbReference type="PROSITE" id="PS51229"/>
    </source>
</evidence>
<evidence type="ECO:0000256" key="7">
    <source>
        <dbReference type="SAM" id="MobiDB-lite"/>
    </source>
</evidence>
<keyword evidence="2" id="KW-0597">Phosphoprotein</keyword>
<feature type="compositionally biased region" description="Basic residues" evidence="7">
    <location>
        <begin position="89"/>
        <end position="98"/>
    </location>
</feature>
<name>A0A1B9H3A3_9TREE</name>
<evidence type="ECO:0000256" key="6">
    <source>
        <dbReference type="ARBA" id="ARBA00023242"/>
    </source>
</evidence>
<dbReference type="InterPro" id="IPR044780">
    <property type="entry name" value="Heh2/Src1"/>
</dbReference>
<dbReference type="GO" id="GO:0005637">
    <property type="term" value="C:nuclear inner membrane"/>
    <property type="evidence" value="ECO:0007669"/>
    <property type="project" value="UniProtKB-SubCell"/>
</dbReference>
<feature type="compositionally biased region" description="Basic residues" evidence="7">
    <location>
        <begin position="122"/>
        <end position="131"/>
    </location>
</feature>
<feature type="region of interest" description="Disordered" evidence="7">
    <location>
        <begin position="84"/>
        <end position="318"/>
    </location>
</feature>
<dbReference type="GO" id="GO:0005783">
    <property type="term" value="C:endoplasmic reticulum"/>
    <property type="evidence" value="ECO:0007669"/>
    <property type="project" value="TreeGrafter"/>
</dbReference>